<name>A0A1M6GZZ6_9FLAO</name>
<organism evidence="2 3">
    <name type="scientific">Arenibacter nanhaiticus</name>
    <dbReference type="NCBI Taxonomy" id="558155"/>
    <lineage>
        <taxon>Bacteria</taxon>
        <taxon>Pseudomonadati</taxon>
        <taxon>Bacteroidota</taxon>
        <taxon>Flavobacteriia</taxon>
        <taxon>Flavobacteriales</taxon>
        <taxon>Flavobacteriaceae</taxon>
        <taxon>Arenibacter</taxon>
    </lineage>
</organism>
<keyword evidence="3" id="KW-1185">Reference proteome</keyword>
<accession>A0A1M6GZZ6</accession>
<reference evidence="2 3" key="1">
    <citation type="submission" date="2016-11" db="EMBL/GenBank/DDBJ databases">
        <authorList>
            <person name="Jaros S."/>
            <person name="Januszkiewicz K."/>
            <person name="Wedrychowicz H."/>
        </authorList>
    </citation>
    <scope>NUCLEOTIDE SEQUENCE [LARGE SCALE GENOMIC DNA]</scope>
    <source>
        <strain evidence="2 3">CGMCC 1.8863</strain>
    </source>
</reference>
<feature type="chain" id="PRO_5012274354" evidence="1">
    <location>
        <begin position="24"/>
        <end position="138"/>
    </location>
</feature>
<gene>
    <name evidence="2" type="ORF">SAMN04487911_11269</name>
</gene>
<keyword evidence="1" id="KW-0732">Signal</keyword>
<dbReference type="InterPro" id="IPR027396">
    <property type="entry name" value="DsrEFH-like"/>
</dbReference>
<dbReference type="AlphaFoldDB" id="A0A1M6GZZ6"/>
<evidence type="ECO:0000313" key="3">
    <source>
        <dbReference type="Proteomes" id="UP000184231"/>
    </source>
</evidence>
<dbReference type="STRING" id="558155.SAMN04487911_11269"/>
<dbReference type="InterPro" id="IPR032836">
    <property type="entry name" value="DsrE2-like"/>
</dbReference>
<proteinExistence type="predicted"/>
<dbReference type="SUPFAM" id="SSF75169">
    <property type="entry name" value="DsrEFH-like"/>
    <property type="match status" value="1"/>
</dbReference>
<dbReference type="OrthoDB" id="1445762at2"/>
<sequence>MKSIFFKISIVFLTLIFSNTMKAQEEEKVNYAVMTSKIQQLKPITHAAEELQKEDGALFGAFETIIYGKEVVALTDKRLMKPYLKNAKQANISLVVCKMALDLFEVKEKDLPKEFKVVPDAFLYYLQLQKKGYLTLSL</sequence>
<feature type="signal peptide" evidence="1">
    <location>
        <begin position="1"/>
        <end position="23"/>
    </location>
</feature>
<dbReference type="EMBL" id="FQYX01000012">
    <property type="protein sequence ID" value="SHJ15518.1"/>
    <property type="molecule type" value="Genomic_DNA"/>
</dbReference>
<evidence type="ECO:0000256" key="1">
    <source>
        <dbReference type="SAM" id="SignalP"/>
    </source>
</evidence>
<dbReference type="Proteomes" id="UP000184231">
    <property type="component" value="Unassembled WGS sequence"/>
</dbReference>
<evidence type="ECO:0000313" key="2">
    <source>
        <dbReference type="EMBL" id="SHJ15518.1"/>
    </source>
</evidence>
<dbReference type="Pfam" id="PF13686">
    <property type="entry name" value="DrsE_2"/>
    <property type="match status" value="1"/>
</dbReference>
<dbReference type="Gene3D" id="3.40.1260.10">
    <property type="entry name" value="DsrEFH-like"/>
    <property type="match status" value="1"/>
</dbReference>
<dbReference type="RefSeq" id="WP_072764492.1">
    <property type="nucleotide sequence ID" value="NZ_FQYX01000012.1"/>
</dbReference>
<protein>
    <submittedName>
        <fullName evidence="2">DsrE/DsrF/DrsH-like family protein</fullName>
    </submittedName>
</protein>